<protein>
    <recommendedName>
        <fullName evidence="4">DUF4283 domain-containing protein</fullName>
    </recommendedName>
</protein>
<comment type="caution">
    <text evidence="2">The sequence shown here is derived from an EMBL/GenBank/DDBJ whole genome shotgun (WGS) entry which is preliminary data.</text>
</comment>
<proteinExistence type="predicted"/>
<evidence type="ECO:0000313" key="2">
    <source>
        <dbReference type="EMBL" id="MED6115336.1"/>
    </source>
</evidence>
<feature type="compositionally biased region" description="Basic and acidic residues" evidence="1">
    <location>
        <begin position="295"/>
        <end position="305"/>
    </location>
</feature>
<feature type="compositionally biased region" description="Basic and acidic residues" evidence="1">
    <location>
        <begin position="357"/>
        <end position="383"/>
    </location>
</feature>
<evidence type="ECO:0000313" key="3">
    <source>
        <dbReference type="Proteomes" id="UP001341840"/>
    </source>
</evidence>
<dbReference type="EMBL" id="JASCZI010001675">
    <property type="protein sequence ID" value="MED6115336.1"/>
    <property type="molecule type" value="Genomic_DNA"/>
</dbReference>
<dbReference type="PANTHER" id="PTHR34427:SF5">
    <property type="entry name" value="DUF4283 DOMAIN-CONTAINING PROTEIN"/>
    <property type="match status" value="1"/>
</dbReference>
<name>A0ABU6QTH3_9FABA</name>
<feature type="compositionally biased region" description="Basic and acidic residues" evidence="1">
    <location>
        <begin position="205"/>
        <end position="229"/>
    </location>
</feature>
<feature type="region of interest" description="Disordered" evidence="1">
    <location>
        <begin position="259"/>
        <end position="383"/>
    </location>
</feature>
<keyword evidence="3" id="KW-1185">Reference proteome</keyword>
<reference evidence="2 3" key="1">
    <citation type="journal article" date="2023" name="Plants (Basel)">
        <title>Bridging the Gap: Combining Genomics and Transcriptomics Approaches to Understand Stylosanthes scabra, an Orphan Legume from the Brazilian Caatinga.</title>
        <authorList>
            <person name="Ferreira-Neto J.R.C."/>
            <person name="da Silva M.D."/>
            <person name="Binneck E."/>
            <person name="de Melo N.F."/>
            <person name="da Silva R.H."/>
            <person name="de Melo A.L.T.M."/>
            <person name="Pandolfi V."/>
            <person name="Bustamante F.O."/>
            <person name="Brasileiro-Vidal A.C."/>
            <person name="Benko-Iseppon A.M."/>
        </authorList>
    </citation>
    <scope>NUCLEOTIDE SEQUENCE [LARGE SCALE GENOMIC DNA]</scope>
    <source>
        <tissue evidence="2">Leaves</tissue>
    </source>
</reference>
<feature type="compositionally biased region" description="Basic residues" evidence="1">
    <location>
        <begin position="306"/>
        <end position="319"/>
    </location>
</feature>
<evidence type="ECO:0008006" key="4">
    <source>
        <dbReference type="Google" id="ProtNLM"/>
    </source>
</evidence>
<accession>A0ABU6QTH3</accession>
<organism evidence="2 3">
    <name type="scientific">Stylosanthes scabra</name>
    <dbReference type="NCBI Taxonomy" id="79078"/>
    <lineage>
        <taxon>Eukaryota</taxon>
        <taxon>Viridiplantae</taxon>
        <taxon>Streptophyta</taxon>
        <taxon>Embryophyta</taxon>
        <taxon>Tracheophyta</taxon>
        <taxon>Spermatophyta</taxon>
        <taxon>Magnoliopsida</taxon>
        <taxon>eudicotyledons</taxon>
        <taxon>Gunneridae</taxon>
        <taxon>Pentapetalae</taxon>
        <taxon>rosids</taxon>
        <taxon>fabids</taxon>
        <taxon>Fabales</taxon>
        <taxon>Fabaceae</taxon>
        <taxon>Papilionoideae</taxon>
        <taxon>50 kb inversion clade</taxon>
        <taxon>dalbergioids sensu lato</taxon>
        <taxon>Dalbergieae</taxon>
        <taxon>Pterocarpus clade</taxon>
        <taxon>Stylosanthes</taxon>
    </lineage>
</organism>
<evidence type="ECO:0000256" key="1">
    <source>
        <dbReference type="SAM" id="MobiDB-lite"/>
    </source>
</evidence>
<dbReference type="Proteomes" id="UP001341840">
    <property type="component" value="Unassembled WGS sequence"/>
</dbReference>
<dbReference type="PANTHER" id="PTHR34427">
    <property type="entry name" value="DUF4283 DOMAIN PROTEIN"/>
    <property type="match status" value="1"/>
</dbReference>
<feature type="compositionally biased region" description="Pro residues" evidence="1">
    <location>
        <begin position="269"/>
        <end position="280"/>
    </location>
</feature>
<feature type="region of interest" description="Disordered" evidence="1">
    <location>
        <begin position="191"/>
        <end position="229"/>
    </location>
</feature>
<gene>
    <name evidence="2" type="ORF">PIB30_089470</name>
</gene>
<sequence length="430" mass="49082">MRDWCKITEVKMMGALKVVVTFDSRESMLMAEKSPFLLNHFIEVRRWSPGESNIARRVWLEIYGLPVHVWNEPNMVKVGEVWGKVIRVKVENEEHYNKFNVLVDIGFGSTIQARLRIKVEEEEFLLYTREIRDIRAFEDEKEIRITKTVETGGGGAEGQSDGHQRGSGGAKETSGENLREEAGKAIVTIAASSDDGLADSTEPQQAHETKRPDDVEDTQSKTKTWNDDKLTEDVVRETQLGQGMKRVVAQDKNKVFAWPELENTVSGPDVPPGFDPPPCPEYGADSEQENPIENLVEKQGRAQKKETKRVRATNRKKTTHKPESKRSNRRKREKKQVTVSRRPLSDANTIENEEVYDSEREPQDSNDKAEETWRVGKDSGMRTENDAVPCEFLKEDEEAELCEDIDKATLRRRGRKKKNRKEVGVTLNCN</sequence>
<feature type="region of interest" description="Disordered" evidence="1">
    <location>
        <begin position="146"/>
        <end position="178"/>
    </location>
</feature>